<dbReference type="AlphaFoldDB" id="A0A2I7K6E1"/>
<reference evidence="1 2" key="2">
    <citation type="journal article" date="2017" name="Genome Biol. Evol.">
        <title>Trajectories and Drivers of Genome Evolution in Surface-Associated Marine Phaeobacter.</title>
        <authorList>
            <person name="Freese H.M."/>
            <person name="Sikorski J."/>
            <person name="Bunk B."/>
            <person name="Scheuner C."/>
            <person name="Meier-Kolthoff J.P."/>
            <person name="Sproer C."/>
            <person name="Gram L."/>
            <person name="Overmann J."/>
        </authorList>
    </citation>
    <scope>NUCLEOTIDE SEQUENCE [LARGE SCALE GENOMIC DNA]</scope>
    <source>
        <strain evidence="1 2">P88</strain>
    </source>
</reference>
<dbReference type="EC" id="2.7.1.58" evidence="1"/>
<dbReference type="Pfam" id="PF05035">
    <property type="entry name" value="DGOK"/>
    <property type="match status" value="1"/>
</dbReference>
<dbReference type="Gene3D" id="3.30.420.310">
    <property type="entry name" value="2-keto-3-deoxy-galactonokinase, C-terminal domain"/>
    <property type="match status" value="1"/>
</dbReference>
<organism evidence="1 2">
    <name type="scientific">Phaeobacter inhibens</name>
    <dbReference type="NCBI Taxonomy" id="221822"/>
    <lineage>
        <taxon>Bacteria</taxon>
        <taxon>Pseudomonadati</taxon>
        <taxon>Pseudomonadota</taxon>
        <taxon>Alphaproteobacteria</taxon>
        <taxon>Rhodobacterales</taxon>
        <taxon>Roseobacteraceae</taxon>
        <taxon>Phaeobacter</taxon>
    </lineage>
</organism>
<dbReference type="EMBL" id="CP010725">
    <property type="protein sequence ID" value="AUQ98177.1"/>
    <property type="molecule type" value="Genomic_DNA"/>
</dbReference>
<keyword evidence="1" id="KW-0808">Transferase</keyword>
<evidence type="ECO:0000313" key="1">
    <source>
        <dbReference type="EMBL" id="AUQ98177.1"/>
    </source>
</evidence>
<dbReference type="RefSeq" id="WP_102883119.1">
    <property type="nucleotide sequence ID" value="NZ_CP010725.1"/>
</dbReference>
<sequence>MTTPPDLLPEKTPDTSAPAWIAADWGTSQLRLWVMDAQNQVIDRITSDRGMSRLGPQDYEPTLLGLLGGHLTPGDNSDNDPIPVICCGMAGSRQGWAEAPYATAPCPPPGIAEATRPVIQDKRLTVYLLPGIKTTDPADVMRGEETQIAGYLAQDSNQTGPQVICLPGTHSKWAKLDQGRVISFSTFMTGEMFALLQGQSVLRHCISEDGWDEKAFKHAVAKALSSPAAISAQLFRIRADALLSGQSAQTGRARLSGLLIGAELAATRGYWSHKSVTILGTDTLARCYETALSALGCTPQRVDAETLTLSGLCAAYDQLQKSRTP</sequence>
<dbReference type="Proteomes" id="UP000236447">
    <property type="component" value="Chromosome"/>
</dbReference>
<dbReference type="Gene3D" id="3.30.420.300">
    <property type="entry name" value="2-keto-3-deoxy-galactonokinase, substrate binding domain"/>
    <property type="match status" value="1"/>
</dbReference>
<dbReference type="CDD" id="cd24012">
    <property type="entry name" value="ASKHA_NBD_KDGal-kinase"/>
    <property type="match status" value="1"/>
</dbReference>
<evidence type="ECO:0000313" key="2">
    <source>
        <dbReference type="Proteomes" id="UP000236447"/>
    </source>
</evidence>
<dbReference type="GO" id="GO:0034194">
    <property type="term" value="P:D-galactonate catabolic process"/>
    <property type="evidence" value="ECO:0007669"/>
    <property type="project" value="InterPro"/>
</dbReference>
<proteinExistence type="predicted"/>
<gene>
    <name evidence="1" type="primary">dgoK</name>
    <name evidence="1" type="ORF">PhaeoP88_00781</name>
</gene>
<accession>A0A2I7K6E1</accession>
<protein>
    <submittedName>
        <fullName evidence="1">2-dehydro-3-deoxygalactonokinase DgoK</fullName>
        <ecNumber evidence="1">2.7.1.58</ecNumber>
    </submittedName>
</protein>
<dbReference type="InterPro" id="IPR042258">
    <property type="entry name" value="DGOK_N"/>
</dbReference>
<name>A0A2I7K6E1_9RHOB</name>
<dbReference type="GO" id="GO:0008671">
    <property type="term" value="F:2-dehydro-3-deoxygalactonokinase activity"/>
    <property type="evidence" value="ECO:0007669"/>
    <property type="project" value="UniProtKB-EC"/>
</dbReference>
<keyword evidence="1" id="KW-0418">Kinase</keyword>
<reference evidence="1 2" key="1">
    <citation type="journal article" date="2017" name="Front. Microbiol.">
        <title>Phaeobacter piscinae sp. nov., a species of the Roseobacter group and potential aquaculture probiont.</title>
        <authorList>
            <person name="Sonnenschein E.C."/>
            <person name="Phippen C.B.W."/>
            <person name="Nielsen K.F."/>
            <person name="Mateiu R.V."/>
            <person name="Melchiorsen J."/>
            <person name="Gram L."/>
            <person name="Overmann J."/>
            <person name="Freese H.M."/>
        </authorList>
    </citation>
    <scope>NUCLEOTIDE SEQUENCE [LARGE SCALE GENOMIC DNA]</scope>
    <source>
        <strain evidence="1 2">P88</strain>
    </source>
</reference>
<dbReference type="InterPro" id="IPR042257">
    <property type="entry name" value="DGOK_C"/>
</dbReference>
<dbReference type="InterPro" id="IPR007729">
    <property type="entry name" value="DGOK"/>
</dbReference>